<gene>
    <name evidence="2" type="ORF">SDC9_123586</name>
</gene>
<feature type="region of interest" description="Disordered" evidence="1">
    <location>
        <begin position="284"/>
        <end position="308"/>
    </location>
</feature>
<dbReference type="AlphaFoldDB" id="A0A645CI23"/>
<protein>
    <submittedName>
        <fullName evidence="2">Uncharacterized protein</fullName>
    </submittedName>
</protein>
<comment type="caution">
    <text evidence="2">The sequence shown here is derived from an EMBL/GenBank/DDBJ whole genome shotgun (WGS) entry which is preliminary data.</text>
</comment>
<proteinExistence type="predicted"/>
<feature type="compositionally biased region" description="Basic and acidic residues" evidence="1">
    <location>
        <begin position="210"/>
        <end position="230"/>
    </location>
</feature>
<name>A0A645CI23_9ZZZZ</name>
<feature type="region of interest" description="Disordered" evidence="1">
    <location>
        <begin position="1"/>
        <end position="86"/>
    </location>
</feature>
<accession>A0A645CI23</accession>
<feature type="region of interest" description="Disordered" evidence="1">
    <location>
        <begin position="209"/>
        <end position="246"/>
    </location>
</feature>
<feature type="compositionally biased region" description="Basic and acidic residues" evidence="1">
    <location>
        <begin position="299"/>
        <end position="308"/>
    </location>
</feature>
<evidence type="ECO:0000256" key="1">
    <source>
        <dbReference type="SAM" id="MobiDB-lite"/>
    </source>
</evidence>
<dbReference type="EMBL" id="VSSQ01027369">
    <property type="protein sequence ID" value="MPM76587.1"/>
    <property type="molecule type" value="Genomic_DNA"/>
</dbReference>
<evidence type="ECO:0000313" key="2">
    <source>
        <dbReference type="EMBL" id="MPM76587.1"/>
    </source>
</evidence>
<organism evidence="2">
    <name type="scientific">bioreactor metagenome</name>
    <dbReference type="NCBI Taxonomy" id="1076179"/>
    <lineage>
        <taxon>unclassified sequences</taxon>
        <taxon>metagenomes</taxon>
        <taxon>ecological metagenomes</taxon>
    </lineage>
</organism>
<sequence length="308" mass="32995">MVTSAPGGARGTDAVGGSPDRTQSLSVQDGGELPDLLHPGTPIGRQGRSVEVVDVQRHDRPAPTGLPDHRGHRRGRDPPTPLVGGDPYPLHLADARGRRADVGLEDHPTALDDRVRPALLDQRPDVDPVGHVRPADGRRLTDLLGVHRHSSIGVRLPQVEGRRPDPGVRRDRGLVVDEHHRLVGPDVTRLGPLGAPLAHQLVVERHRRLGRADDRRGDPAVAGERGERRTGPGIGVHRHHVGPGVQHRPQPAALLITPDRAAQGDPVQPAGPDPGSDVHVVHRVTPQQRQRSGQVVGAERTDTEARGG</sequence>
<reference evidence="2" key="1">
    <citation type="submission" date="2019-08" db="EMBL/GenBank/DDBJ databases">
        <authorList>
            <person name="Kucharzyk K."/>
            <person name="Murdoch R.W."/>
            <person name="Higgins S."/>
            <person name="Loffler F."/>
        </authorList>
    </citation>
    <scope>NUCLEOTIDE SEQUENCE</scope>
</reference>